<name>A0A7E4VKJ6_PANRE</name>
<feature type="region of interest" description="Disordered" evidence="1">
    <location>
        <begin position="75"/>
        <end position="104"/>
    </location>
</feature>
<reference evidence="3" key="1">
    <citation type="journal article" date="2013" name="Genetics">
        <title>The draft genome and transcriptome of Panagrellus redivivus are shaped by the harsh demands of a free-living lifestyle.</title>
        <authorList>
            <person name="Srinivasan J."/>
            <person name="Dillman A.R."/>
            <person name="Macchietto M.G."/>
            <person name="Heikkinen L."/>
            <person name="Lakso M."/>
            <person name="Fracchia K.M."/>
            <person name="Antoshechkin I."/>
            <person name="Mortazavi A."/>
            <person name="Wong G."/>
            <person name="Sternberg P.W."/>
        </authorList>
    </citation>
    <scope>NUCLEOTIDE SEQUENCE [LARGE SCALE GENOMIC DNA]</scope>
    <source>
        <strain evidence="3">MT8872</strain>
    </source>
</reference>
<keyword evidence="2" id="KW-1133">Transmembrane helix</keyword>
<evidence type="ECO:0000256" key="2">
    <source>
        <dbReference type="SAM" id="Phobius"/>
    </source>
</evidence>
<accession>A0A7E4VKJ6</accession>
<feature type="region of interest" description="Disordered" evidence="1">
    <location>
        <begin position="141"/>
        <end position="164"/>
    </location>
</feature>
<evidence type="ECO:0000256" key="1">
    <source>
        <dbReference type="SAM" id="MobiDB-lite"/>
    </source>
</evidence>
<evidence type="ECO:0000313" key="3">
    <source>
        <dbReference type="Proteomes" id="UP000492821"/>
    </source>
</evidence>
<keyword evidence="3" id="KW-1185">Reference proteome</keyword>
<evidence type="ECO:0000313" key="4">
    <source>
        <dbReference type="WBParaSite" id="Pan_g21619.t1"/>
    </source>
</evidence>
<organism evidence="3 4">
    <name type="scientific">Panagrellus redivivus</name>
    <name type="common">Microworm</name>
    <dbReference type="NCBI Taxonomy" id="6233"/>
    <lineage>
        <taxon>Eukaryota</taxon>
        <taxon>Metazoa</taxon>
        <taxon>Ecdysozoa</taxon>
        <taxon>Nematoda</taxon>
        <taxon>Chromadorea</taxon>
        <taxon>Rhabditida</taxon>
        <taxon>Tylenchina</taxon>
        <taxon>Panagrolaimomorpha</taxon>
        <taxon>Panagrolaimoidea</taxon>
        <taxon>Panagrolaimidae</taxon>
        <taxon>Panagrellus</taxon>
    </lineage>
</organism>
<sequence length="164" mass="17464">MNNTTKAATTTIADVTESDITEATTLSSVAATEADNSTTFIVFWLLGSFGVIAALIFIIGCLYLILRHVNIATREDPNKDGQQFGVKKGSAPQSSVAINGSKERPFAFDKKDILAISKRTQNPQAPKDSSESSRSKLTATIPYAATPIESTPARSPGTEIVKTV</sequence>
<dbReference type="AlphaFoldDB" id="A0A7E4VKJ6"/>
<feature type="transmembrane region" description="Helical" evidence="2">
    <location>
        <begin position="41"/>
        <end position="66"/>
    </location>
</feature>
<protein>
    <submittedName>
        <fullName evidence="4">Uncharacterized protein</fullName>
    </submittedName>
</protein>
<dbReference type="WBParaSite" id="Pan_g21619.t1">
    <property type="protein sequence ID" value="Pan_g21619.t1"/>
    <property type="gene ID" value="Pan_g21619"/>
</dbReference>
<proteinExistence type="predicted"/>
<dbReference type="Proteomes" id="UP000492821">
    <property type="component" value="Unassembled WGS sequence"/>
</dbReference>
<reference evidence="4" key="2">
    <citation type="submission" date="2020-10" db="UniProtKB">
        <authorList>
            <consortium name="WormBaseParasite"/>
        </authorList>
    </citation>
    <scope>IDENTIFICATION</scope>
</reference>
<keyword evidence="2" id="KW-0812">Transmembrane</keyword>
<keyword evidence="2" id="KW-0472">Membrane</keyword>